<sequence>MICIKHVCDFFDSEQSKKTRVHTTGAGANVNPQRKNLINYSTKTVKYTGRRCRARREITPVATRRLQKDVAWWGGGPGSYA</sequence>
<dbReference type="EMBL" id="RHWT01000004">
    <property type="protein sequence ID" value="RSB32865.1"/>
    <property type="molecule type" value="Genomic_DNA"/>
</dbReference>
<reference evidence="1 2" key="1">
    <citation type="submission" date="2018-10" db="EMBL/GenBank/DDBJ databases">
        <title>Transmission dynamics of multidrug resistant bacteria on intensive care unit surfaces.</title>
        <authorList>
            <person name="D'Souza A.W."/>
            <person name="Potter R.F."/>
            <person name="Wallace M."/>
            <person name="Shupe A."/>
            <person name="Patel S."/>
            <person name="Sun S."/>
            <person name="Gul D."/>
            <person name="Kwon J.H."/>
            <person name="Andleeb S."/>
            <person name="Burnham C.-A.D."/>
            <person name="Dantas G."/>
        </authorList>
    </citation>
    <scope>NUCLEOTIDE SEQUENCE [LARGE SCALE GENOMIC DNA]</scope>
    <source>
        <strain evidence="1 2">EC_073</strain>
    </source>
</reference>
<evidence type="ECO:0000313" key="2">
    <source>
        <dbReference type="Proteomes" id="UP000275321"/>
    </source>
</evidence>
<dbReference type="Proteomes" id="UP000275321">
    <property type="component" value="Unassembled WGS sequence"/>
</dbReference>
<organism evidence="1 2">
    <name type="scientific">Enterobacter cloacae</name>
    <dbReference type="NCBI Taxonomy" id="550"/>
    <lineage>
        <taxon>Bacteria</taxon>
        <taxon>Pseudomonadati</taxon>
        <taxon>Pseudomonadota</taxon>
        <taxon>Gammaproteobacteria</taxon>
        <taxon>Enterobacterales</taxon>
        <taxon>Enterobacteriaceae</taxon>
        <taxon>Enterobacter</taxon>
        <taxon>Enterobacter cloacae complex</taxon>
    </lineage>
</organism>
<proteinExistence type="predicted"/>
<protein>
    <submittedName>
        <fullName evidence="1">Uncharacterized protein</fullName>
    </submittedName>
</protein>
<evidence type="ECO:0000313" key="1">
    <source>
        <dbReference type="EMBL" id="RSB32865.1"/>
    </source>
</evidence>
<comment type="caution">
    <text evidence="1">The sequence shown here is derived from an EMBL/GenBank/DDBJ whole genome shotgun (WGS) entry which is preliminary data.</text>
</comment>
<name>A0A3R8ZCV2_ENTCL</name>
<dbReference type="AlphaFoldDB" id="A0A3R8ZCV2"/>
<gene>
    <name evidence="1" type="ORF">EGK68_05465</name>
</gene>
<accession>A0A3R8ZCV2</accession>